<comment type="caution">
    <text evidence="1">The sequence shown here is derived from an EMBL/GenBank/DDBJ whole genome shotgun (WGS) entry which is preliminary data.</text>
</comment>
<dbReference type="PANTHER" id="PTHR36849">
    <property type="entry name" value="CYTOPLASMIC PROTEIN-RELATED"/>
    <property type="match status" value="1"/>
</dbReference>
<name>A0AAW9JS10_CARML</name>
<proteinExistence type="predicted"/>
<dbReference type="RefSeq" id="WP_015076699.1">
    <property type="nucleotide sequence ID" value="NZ_BJOJ01000017.1"/>
</dbReference>
<dbReference type="InterPro" id="IPR052552">
    <property type="entry name" value="YeaO-like"/>
</dbReference>
<dbReference type="AlphaFoldDB" id="A0AAW9JS10"/>
<evidence type="ECO:0000313" key="1">
    <source>
        <dbReference type="EMBL" id="MDZ5758313.1"/>
    </source>
</evidence>
<accession>A0AAW9JS10</accession>
<evidence type="ECO:0000313" key="2">
    <source>
        <dbReference type="Proteomes" id="UP001290462"/>
    </source>
</evidence>
<dbReference type="EMBL" id="JAVBVO010000003">
    <property type="protein sequence ID" value="MDZ5758313.1"/>
    <property type="molecule type" value="Genomic_DNA"/>
</dbReference>
<dbReference type="GeneID" id="83605644"/>
<dbReference type="PANTHER" id="PTHR36849:SF1">
    <property type="entry name" value="CYTOPLASMIC PROTEIN"/>
    <property type="match status" value="1"/>
</dbReference>
<dbReference type="Pfam" id="PF22752">
    <property type="entry name" value="DUF488-N3i"/>
    <property type="match status" value="1"/>
</dbReference>
<sequence>MLAMKRIYEDYDATDGTRVLVDRLWPRGIKKTSAHLDYWAKELAPSTQLRKWFNHEEEKMPEFAAAYRKELFSSTTAKNKMQELSKKSQHETLTFLFAAKSYEVNHVVVLLSIMKKEYGAKLTSTK</sequence>
<organism evidence="1 2">
    <name type="scientific">Carnobacterium maltaromaticum</name>
    <name type="common">Carnobacterium piscicola</name>
    <dbReference type="NCBI Taxonomy" id="2751"/>
    <lineage>
        <taxon>Bacteria</taxon>
        <taxon>Bacillati</taxon>
        <taxon>Bacillota</taxon>
        <taxon>Bacilli</taxon>
        <taxon>Lactobacillales</taxon>
        <taxon>Carnobacteriaceae</taxon>
        <taxon>Carnobacterium</taxon>
    </lineage>
</organism>
<gene>
    <name evidence="1" type="ORF">RAK27_06525</name>
</gene>
<protein>
    <submittedName>
        <fullName evidence="1">DUF488 family protein</fullName>
    </submittedName>
</protein>
<reference evidence="1" key="1">
    <citation type="submission" date="2023-08" db="EMBL/GenBank/DDBJ databases">
        <title>Genomic characterization of piscicolin 126 produced by Carnobacterium maltaromaticum CM22 strain isolated from salmon (Salmo salar).</title>
        <authorList>
            <person name="Gonzalez-Gragera E."/>
            <person name="Garcia-Lopez J.D."/>
            <person name="Teso-Perez C."/>
            <person name="Gimenez-Hernandez I."/>
            <person name="Peralta-Sanchez J.M."/>
            <person name="Valdivia E."/>
            <person name="Montalban-Lopez M."/>
            <person name="Martin-Platero A.M."/>
            <person name="Banos A."/>
            <person name="Martinez-Bueno M."/>
        </authorList>
    </citation>
    <scope>NUCLEOTIDE SEQUENCE</scope>
    <source>
        <strain evidence="1">CM22</strain>
    </source>
</reference>
<dbReference type="Proteomes" id="UP001290462">
    <property type="component" value="Unassembled WGS sequence"/>
</dbReference>